<reference evidence="1 2" key="1">
    <citation type="submission" date="2024-06" db="EMBL/GenBank/DDBJ databases">
        <title>The Natural Products Discovery Center: Release of the First 8490 Sequenced Strains for Exploring Actinobacteria Biosynthetic Diversity.</title>
        <authorList>
            <person name="Kalkreuter E."/>
            <person name="Kautsar S.A."/>
            <person name="Yang D."/>
            <person name="Bader C.D."/>
            <person name="Teijaro C.N."/>
            <person name="Fluegel L."/>
            <person name="Davis C.M."/>
            <person name="Simpson J.R."/>
            <person name="Lauterbach L."/>
            <person name="Steele A.D."/>
            <person name="Gui C."/>
            <person name="Meng S."/>
            <person name="Li G."/>
            <person name="Viehrig K."/>
            <person name="Ye F."/>
            <person name="Su P."/>
            <person name="Kiefer A.F."/>
            <person name="Nichols A."/>
            <person name="Cepeda A.J."/>
            <person name="Yan W."/>
            <person name="Fan B."/>
            <person name="Jiang Y."/>
            <person name="Adhikari A."/>
            <person name="Zheng C.-J."/>
            <person name="Schuster L."/>
            <person name="Cowan T.M."/>
            <person name="Smanski M.J."/>
            <person name="Chevrette M.G."/>
            <person name="De Carvalho L.P.S."/>
            <person name="Shen B."/>
        </authorList>
    </citation>
    <scope>NUCLEOTIDE SEQUENCE [LARGE SCALE GENOMIC DNA]</scope>
    <source>
        <strain evidence="1 2">NPDC000837</strain>
    </source>
</reference>
<dbReference type="RefSeq" id="WP_351979287.1">
    <property type="nucleotide sequence ID" value="NZ_JBEPBX010000061.1"/>
</dbReference>
<keyword evidence="1" id="KW-0489">Methyltransferase</keyword>
<dbReference type="PANTHER" id="PTHR43861">
    <property type="entry name" value="TRANS-ACONITATE 2-METHYLTRANSFERASE-RELATED"/>
    <property type="match status" value="1"/>
</dbReference>
<dbReference type="Proteomes" id="UP001445472">
    <property type="component" value="Unassembled WGS sequence"/>
</dbReference>
<dbReference type="PANTHER" id="PTHR43861:SF1">
    <property type="entry name" value="TRANS-ACONITATE 2-METHYLTRANSFERASE"/>
    <property type="match status" value="1"/>
</dbReference>
<evidence type="ECO:0000313" key="1">
    <source>
        <dbReference type="EMBL" id="MER6618454.1"/>
    </source>
</evidence>
<keyword evidence="2" id="KW-1185">Reference proteome</keyword>
<accession>A0ABV1V5Y9</accession>
<gene>
    <name evidence="1" type="ORF">ABT276_35205</name>
</gene>
<comment type="caution">
    <text evidence="1">The sequence shown here is derived from an EMBL/GenBank/DDBJ whole genome shotgun (WGS) entry which is preliminary data.</text>
</comment>
<dbReference type="GO" id="GO:0008168">
    <property type="term" value="F:methyltransferase activity"/>
    <property type="evidence" value="ECO:0007669"/>
    <property type="project" value="UniProtKB-KW"/>
</dbReference>
<sequence length="226" mass="24631">MTTGNGGADYESLQSERREQAEAFDAIGDRYDEAFPHKEGQLSAGEWLIRSLPAGSRVIDLGCGTGEPTARRLADAGFEVVGVDLSSGMVKLAREKVPEATFHQLDLADLRPGGPTDLGRFDAVTAFFSLLMLPRAEIPVALRTVHHLLVPDGLFALSMVEADVDNRAIPFLGNTIRVSGYLREELHNIVEAAGFEILEESSYIYAPAVSDVPPEEQVFLCCRRRG</sequence>
<keyword evidence="1" id="KW-0808">Transferase</keyword>
<dbReference type="Gene3D" id="3.40.50.150">
    <property type="entry name" value="Vaccinia Virus protein VP39"/>
    <property type="match status" value="1"/>
</dbReference>
<protein>
    <submittedName>
        <fullName evidence="1">Class I SAM-dependent methyltransferase</fullName>
        <ecNumber evidence="1">2.1.1.-</ecNumber>
    </submittedName>
</protein>
<dbReference type="EMBL" id="JBEPBX010000061">
    <property type="protein sequence ID" value="MER6618454.1"/>
    <property type="molecule type" value="Genomic_DNA"/>
</dbReference>
<dbReference type="InterPro" id="IPR029063">
    <property type="entry name" value="SAM-dependent_MTases_sf"/>
</dbReference>
<dbReference type="CDD" id="cd02440">
    <property type="entry name" value="AdoMet_MTases"/>
    <property type="match status" value="1"/>
</dbReference>
<proteinExistence type="predicted"/>
<organism evidence="1 2">
    <name type="scientific">Streptomyces xantholiticus</name>
    <dbReference type="NCBI Taxonomy" id="68285"/>
    <lineage>
        <taxon>Bacteria</taxon>
        <taxon>Bacillati</taxon>
        <taxon>Actinomycetota</taxon>
        <taxon>Actinomycetes</taxon>
        <taxon>Kitasatosporales</taxon>
        <taxon>Streptomycetaceae</taxon>
        <taxon>Streptomyces</taxon>
    </lineage>
</organism>
<dbReference type="EC" id="2.1.1.-" evidence="1"/>
<dbReference type="GO" id="GO:0032259">
    <property type="term" value="P:methylation"/>
    <property type="evidence" value="ECO:0007669"/>
    <property type="project" value="UniProtKB-KW"/>
</dbReference>
<name>A0ABV1V5Y9_9ACTN</name>
<evidence type="ECO:0000313" key="2">
    <source>
        <dbReference type="Proteomes" id="UP001445472"/>
    </source>
</evidence>
<dbReference type="SUPFAM" id="SSF53335">
    <property type="entry name" value="S-adenosyl-L-methionine-dependent methyltransferases"/>
    <property type="match status" value="1"/>
</dbReference>
<dbReference type="Pfam" id="PF13489">
    <property type="entry name" value="Methyltransf_23"/>
    <property type="match status" value="1"/>
</dbReference>